<evidence type="ECO:0000256" key="5">
    <source>
        <dbReference type="ARBA" id="ARBA00022989"/>
    </source>
</evidence>
<dbReference type="Pfam" id="PF13855">
    <property type="entry name" value="LRR_8"/>
    <property type="match status" value="2"/>
</dbReference>
<keyword evidence="5 7" id="KW-1133">Transmembrane helix</keyword>
<organism evidence="9 10">
    <name type="scientific">Citrus sinensis</name>
    <name type="common">Sweet orange</name>
    <name type="synonym">Citrus aurantium var. sinensis</name>
    <dbReference type="NCBI Taxonomy" id="2711"/>
    <lineage>
        <taxon>Eukaryota</taxon>
        <taxon>Viridiplantae</taxon>
        <taxon>Streptophyta</taxon>
        <taxon>Embryophyta</taxon>
        <taxon>Tracheophyta</taxon>
        <taxon>Spermatophyta</taxon>
        <taxon>Magnoliopsida</taxon>
        <taxon>eudicotyledons</taxon>
        <taxon>Gunneridae</taxon>
        <taxon>Pentapetalae</taxon>
        <taxon>rosids</taxon>
        <taxon>malvids</taxon>
        <taxon>Sapindales</taxon>
        <taxon>Rutaceae</taxon>
        <taxon>Aurantioideae</taxon>
        <taxon>Citrus</taxon>
    </lineage>
</organism>
<dbReference type="InterPro" id="IPR008271">
    <property type="entry name" value="Ser/Thr_kinase_AS"/>
</dbReference>
<dbReference type="InterPro" id="IPR011009">
    <property type="entry name" value="Kinase-like_dom_sf"/>
</dbReference>
<evidence type="ECO:0000256" key="4">
    <source>
        <dbReference type="ARBA" id="ARBA00022737"/>
    </source>
</evidence>
<keyword evidence="2" id="KW-0433">Leucine-rich repeat</keyword>
<reference evidence="9 10" key="1">
    <citation type="submission" date="2014-04" db="EMBL/GenBank/DDBJ databases">
        <authorList>
            <consortium name="International Citrus Genome Consortium"/>
            <person name="Gmitter F."/>
            <person name="Chen C."/>
            <person name="Farmerie W."/>
            <person name="Harkins T."/>
            <person name="Desany B."/>
            <person name="Mohiuddin M."/>
            <person name="Kodira C."/>
            <person name="Borodovsky M."/>
            <person name="Lomsadze A."/>
            <person name="Burns P."/>
            <person name="Jenkins J."/>
            <person name="Prochnik S."/>
            <person name="Shu S."/>
            <person name="Chapman J."/>
            <person name="Pitluck S."/>
            <person name="Schmutz J."/>
            <person name="Rokhsar D."/>
        </authorList>
    </citation>
    <scope>NUCLEOTIDE SEQUENCE</scope>
</reference>
<keyword evidence="10" id="KW-1185">Reference proteome</keyword>
<sequence>EIPLEIGNLQNLEELQLGQNKLIGTVPAAIFNVSTLKFLGLQNNSLSGSLSSIANVRLPNLEKLYLWGNNFSGTIPRFIFNASKLSKLSLGMNSFSGFIPSTFGNLRNLEQLGLDENYLTSSTPELSFLSSLSNCKSLTLIDLSNNPLDGILPKTSISNLSRSLEEFYMYNCNISGGIPEEISNLTNLVEIDLGGNKLNGSIPITLGKLRKLQRLNLEDNILEGSIPDDICRLAELYRLELGSNKLYGSIPACFGNLASLRILSLGSNKLTSIPLTFWNLKDILQLNFSSNFLTGPLLLEIGNLKVLIGIDFSMNNFSGVIPREIGEKLSYLEDLNLSFNKLKGEIPRGGSFGNFSAESFEGNELLCGSPNLQVPPCKTSIHHTSWKNSLLLGIVLPLSTTLLIVVIWLILRYRQRGKKPSNDANMPLVATWRTFSYLELCRATDEFSENNLIGRGGFALFIRAFKSFDVECEMMKSIRHRNLIKVISSCSNEEFKALVLEYMPHGSLEKYLYSSNCILDIFQRLNIMIDVASALEYLHFGYSALVIHCDLKPSNVLLDDNMVAHLSDFSIAKLLTGEDQSMTQTQTLGTIGYMAP</sequence>
<dbReference type="SMART" id="SM00365">
    <property type="entry name" value="LRR_SD22"/>
    <property type="match status" value="4"/>
</dbReference>
<dbReference type="Proteomes" id="UP000027120">
    <property type="component" value="Unassembled WGS sequence"/>
</dbReference>
<dbReference type="Pfam" id="PF00560">
    <property type="entry name" value="LRR_1"/>
    <property type="match status" value="4"/>
</dbReference>
<dbReference type="SMART" id="SM00220">
    <property type="entry name" value="S_TKc"/>
    <property type="match status" value="1"/>
</dbReference>
<dbReference type="AlphaFoldDB" id="A0A067DHY6"/>
<dbReference type="InterPro" id="IPR032675">
    <property type="entry name" value="LRR_dom_sf"/>
</dbReference>
<evidence type="ECO:0000256" key="3">
    <source>
        <dbReference type="ARBA" id="ARBA00022692"/>
    </source>
</evidence>
<dbReference type="Gene3D" id="1.10.510.10">
    <property type="entry name" value="Transferase(Phosphotransferase) domain 1"/>
    <property type="match status" value="1"/>
</dbReference>
<dbReference type="SUPFAM" id="SSF52047">
    <property type="entry name" value="RNI-like"/>
    <property type="match status" value="1"/>
</dbReference>
<feature type="transmembrane region" description="Helical" evidence="7">
    <location>
        <begin position="390"/>
        <end position="411"/>
    </location>
</feature>
<feature type="domain" description="Protein kinase" evidence="8">
    <location>
        <begin position="447"/>
        <end position="596"/>
    </location>
</feature>
<dbReference type="Pfam" id="PF00069">
    <property type="entry name" value="Pkinase"/>
    <property type="match status" value="1"/>
</dbReference>
<evidence type="ECO:0000313" key="10">
    <source>
        <dbReference type="Proteomes" id="UP000027120"/>
    </source>
</evidence>
<dbReference type="GO" id="GO:0004672">
    <property type="term" value="F:protein kinase activity"/>
    <property type="evidence" value="ECO:0007669"/>
    <property type="project" value="InterPro"/>
</dbReference>
<dbReference type="Gene3D" id="3.80.10.10">
    <property type="entry name" value="Ribonuclease Inhibitor"/>
    <property type="match status" value="2"/>
</dbReference>
<dbReference type="PANTHER" id="PTHR27008:SF398">
    <property type="entry name" value="PROTEIN KINASE DOMAIN-CONTAINING PROTEIN"/>
    <property type="match status" value="1"/>
</dbReference>
<dbReference type="FunFam" id="3.80.10.10:FF:000383">
    <property type="entry name" value="Leucine-rich repeat receptor protein kinase EMS1"/>
    <property type="match status" value="1"/>
</dbReference>
<evidence type="ECO:0000256" key="2">
    <source>
        <dbReference type="ARBA" id="ARBA00022614"/>
    </source>
</evidence>
<evidence type="ECO:0000256" key="7">
    <source>
        <dbReference type="SAM" id="Phobius"/>
    </source>
</evidence>
<name>A0A067DHY6_CITSI</name>
<dbReference type="InterPro" id="IPR000719">
    <property type="entry name" value="Prot_kinase_dom"/>
</dbReference>
<dbReference type="InterPro" id="IPR003591">
    <property type="entry name" value="Leu-rich_rpt_typical-subtyp"/>
</dbReference>
<dbReference type="PANTHER" id="PTHR27008">
    <property type="entry name" value="OS04G0122200 PROTEIN"/>
    <property type="match status" value="1"/>
</dbReference>
<dbReference type="SMR" id="A0A067DHY6"/>
<accession>A0A067DHY6</accession>
<evidence type="ECO:0000259" key="8">
    <source>
        <dbReference type="PROSITE" id="PS50011"/>
    </source>
</evidence>
<protein>
    <recommendedName>
        <fullName evidence="8">Protein kinase domain-containing protein</fullName>
    </recommendedName>
</protein>
<dbReference type="SUPFAM" id="SSF56112">
    <property type="entry name" value="Protein kinase-like (PK-like)"/>
    <property type="match status" value="1"/>
</dbReference>
<dbReference type="InterPro" id="IPR051809">
    <property type="entry name" value="Plant_receptor-like_S/T_kinase"/>
</dbReference>
<gene>
    <name evidence="9" type="ORF">CISIN_1g036342mg</name>
</gene>
<feature type="non-terminal residue" evidence="9">
    <location>
        <position position="596"/>
    </location>
</feature>
<dbReference type="PROSITE" id="PS51450">
    <property type="entry name" value="LRR"/>
    <property type="match status" value="1"/>
</dbReference>
<dbReference type="SMART" id="SM00369">
    <property type="entry name" value="LRR_TYP"/>
    <property type="match status" value="7"/>
</dbReference>
<dbReference type="STRING" id="2711.A0A067DHY6"/>
<dbReference type="EMBL" id="KK788519">
    <property type="protein sequence ID" value="KDO38196.1"/>
    <property type="molecule type" value="Genomic_DNA"/>
</dbReference>
<dbReference type="FunFam" id="3.80.10.10:FF:000095">
    <property type="entry name" value="LRR receptor-like serine/threonine-protein kinase GSO1"/>
    <property type="match status" value="1"/>
</dbReference>
<dbReference type="PROSITE" id="PS00108">
    <property type="entry name" value="PROTEIN_KINASE_ST"/>
    <property type="match status" value="1"/>
</dbReference>
<comment type="subcellular location">
    <subcellularLocation>
        <location evidence="1">Membrane</location>
        <topology evidence="1">Single-pass membrane protein</topology>
    </subcellularLocation>
</comment>
<dbReference type="InterPro" id="IPR001611">
    <property type="entry name" value="Leu-rich_rpt"/>
</dbReference>
<evidence type="ECO:0000256" key="6">
    <source>
        <dbReference type="ARBA" id="ARBA00023136"/>
    </source>
</evidence>
<keyword evidence="4" id="KW-0677">Repeat</keyword>
<keyword evidence="6 7" id="KW-0472">Membrane</keyword>
<feature type="non-terminal residue" evidence="9">
    <location>
        <position position="1"/>
    </location>
</feature>
<evidence type="ECO:0000256" key="1">
    <source>
        <dbReference type="ARBA" id="ARBA00004167"/>
    </source>
</evidence>
<proteinExistence type="predicted"/>
<dbReference type="GO" id="GO:0005524">
    <property type="term" value="F:ATP binding"/>
    <property type="evidence" value="ECO:0007669"/>
    <property type="project" value="InterPro"/>
</dbReference>
<dbReference type="GO" id="GO:0016020">
    <property type="term" value="C:membrane"/>
    <property type="evidence" value="ECO:0007669"/>
    <property type="project" value="UniProtKB-SubCell"/>
</dbReference>
<evidence type="ECO:0000313" key="9">
    <source>
        <dbReference type="EMBL" id="KDO38196.1"/>
    </source>
</evidence>
<dbReference type="PROSITE" id="PS50011">
    <property type="entry name" value="PROTEIN_KINASE_DOM"/>
    <property type="match status" value="1"/>
</dbReference>
<keyword evidence="3 7" id="KW-0812">Transmembrane</keyword>